<comment type="caution">
    <text evidence="2">The sequence shown here is derived from an EMBL/GenBank/DDBJ whole genome shotgun (WGS) entry which is preliminary data.</text>
</comment>
<feature type="transmembrane region" description="Helical" evidence="1">
    <location>
        <begin position="62"/>
        <end position="82"/>
    </location>
</feature>
<reference evidence="3" key="1">
    <citation type="submission" date="2015-08" db="EMBL/GenBank/DDBJ databases">
        <title>Fjat-14210 dsm16467.</title>
        <authorList>
            <person name="Liu B."/>
            <person name="Wang J."/>
            <person name="Zhu Y."/>
            <person name="Liu G."/>
            <person name="Chen Q."/>
            <person name="Chen Z."/>
            <person name="Lan J."/>
            <person name="Che J."/>
            <person name="Ge C."/>
            <person name="Shi H."/>
            <person name="Pan Z."/>
            <person name="Liu X."/>
        </authorList>
    </citation>
    <scope>NUCLEOTIDE SEQUENCE [LARGE SCALE GENOMIC DNA]</scope>
    <source>
        <strain evidence="3">DSM 16467</strain>
    </source>
</reference>
<gene>
    <name evidence="2" type="ORF">AMD01_09940</name>
</gene>
<keyword evidence="3" id="KW-1185">Reference proteome</keyword>
<dbReference type="AlphaFoldDB" id="A0A0M0L5N0"/>
<dbReference type="PATRIC" id="fig|284581.3.peg.2067"/>
<dbReference type="RefSeq" id="WP_053401246.1">
    <property type="nucleotide sequence ID" value="NZ_LILC01000013.1"/>
</dbReference>
<accession>A0A0M0L5N0</accession>
<dbReference type="EMBL" id="LILC01000013">
    <property type="protein sequence ID" value="KOO46177.1"/>
    <property type="molecule type" value="Genomic_DNA"/>
</dbReference>
<keyword evidence="1" id="KW-0812">Transmembrane</keyword>
<proteinExistence type="predicted"/>
<evidence type="ECO:0000313" key="3">
    <source>
        <dbReference type="Proteomes" id="UP000037558"/>
    </source>
</evidence>
<feature type="transmembrane region" description="Helical" evidence="1">
    <location>
        <begin position="118"/>
        <end position="138"/>
    </location>
</feature>
<dbReference type="Proteomes" id="UP000037558">
    <property type="component" value="Unassembled WGS sequence"/>
</dbReference>
<dbReference type="OrthoDB" id="2872388at2"/>
<keyword evidence="1" id="KW-1133">Transmembrane helix</keyword>
<sequence length="139" mass="16256">MLFRYFIGSSICFLAFVFLLQVSSLFDFTIIVIYSLPMVYLTTFLTASIYVLVRDYVKQWNYVWHCTLFGIVFSVLFGRFFFEHPLKYWFVEPIAYYIIMAAVVFSLGKYIPYRKALIPVLFLPLVIGIGTVLSQMFVG</sequence>
<feature type="transmembrane region" description="Helical" evidence="1">
    <location>
        <begin position="28"/>
        <end position="53"/>
    </location>
</feature>
<feature type="transmembrane region" description="Helical" evidence="1">
    <location>
        <begin position="94"/>
        <end position="111"/>
    </location>
</feature>
<evidence type="ECO:0000313" key="2">
    <source>
        <dbReference type="EMBL" id="KOO46177.1"/>
    </source>
</evidence>
<evidence type="ECO:0000256" key="1">
    <source>
        <dbReference type="SAM" id="Phobius"/>
    </source>
</evidence>
<organism evidence="2 3">
    <name type="scientific">Priestia koreensis</name>
    <dbReference type="NCBI Taxonomy" id="284581"/>
    <lineage>
        <taxon>Bacteria</taxon>
        <taxon>Bacillati</taxon>
        <taxon>Bacillota</taxon>
        <taxon>Bacilli</taxon>
        <taxon>Bacillales</taxon>
        <taxon>Bacillaceae</taxon>
        <taxon>Priestia</taxon>
    </lineage>
</organism>
<dbReference type="STRING" id="284581.AMD01_09940"/>
<name>A0A0M0L5N0_9BACI</name>
<keyword evidence="1" id="KW-0472">Membrane</keyword>
<protein>
    <submittedName>
        <fullName evidence="2">Uncharacterized protein</fullName>
    </submittedName>
</protein>
<feature type="transmembrane region" description="Helical" evidence="1">
    <location>
        <begin position="5"/>
        <end position="22"/>
    </location>
</feature>